<gene>
    <name evidence="1" type="ordered locus">Igag_0756</name>
</gene>
<dbReference type="HOGENOM" id="CLU_671950_0_0_2"/>
<keyword evidence="2" id="KW-1185">Reference proteome</keyword>
<dbReference type="STRING" id="583356.Igag_0756"/>
<evidence type="ECO:0000313" key="1">
    <source>
        <dbReference type="EMBL" id="ADM27584.1"/>
    </source>
</evidence>
<dbReference type="EMBL" id="CP002098">
    <property type="protein sequence ID" value="ADM27584.1"/>
    <property type="molecule type" value="Genomic_DNA"/>
</dbReference>
<dbReference type="BioCyc" id="IAGG583356:GHAH-750-MONOMER"/>
<evidence type="ECO:0000313" key="2">
    <source>
        <dbReference type="Proteomes" id="UP000001304"/>
    </source>
</evidence>
<dbReference type="Proteomes" id="UP000001304">
    <property type="component" value="Chromosome"/>
</dbReference>
<protein>
    <submittedName>
        <fullName evidence="1">Uncharacterized protein</fullName>
    </submittedName>
</protein>
<dbReference type="AlphaFoldDB" id="E0STA7"/>
<proteinExistence type="predicted"/>
<sequence length="409" mass="47595">MSIVEVRLVNEYDDIPARALRIKHVKGSLETPVYAVSVTDIDQKLIKREDLKGVVEVYIPLRLEKLEDMNRALELEQQFEYRVNSYMRKAPYDQLIVVVPLVEGVQGRELSVDDASSYGKYIAELVVNSRADIVCTPIFYRIAEKYIDILVERFLDTMTAYSIGVALSIPYTSRETREKLINIYLNTVNRNSRALLNFLCVDYNSSNPIYRYTLHNYVLGYVKELQEEIDEPVAIYGVNVKYNRVAKKYDELPARDLVSYFVQLDIFGGNHKRRPIPGEVAERLRAGESIWKQKLLNRNRYTYISLDRMTKELELAIPEAKLVEKLIAEGFNRSYVEKIVKHINIRNILSEVDILRPLFSGHGWQHFENPTQYLNSKEIVKIDNALLKNLKSYTEILKPKTKKLDKYLN</sequence>
<reference evidence="1 2" key="1">
    <citation type="journal article" date="2010" name="Stand. Genomic Sci.">
        <title>Complete genome sequence of Ignisphaera aggregans type strain (AQ1.S1).</title>
        <authorList>
            <person name="Goker M."/>
            <person name="Held B."/>
            <person name="Lapidus A."/>
            <person name="Nolan M."/>
            <person name="Spring S."/>
            <person name="Yasawong M."/>
            <person name="Lucas S."/>
            <person name="Glavina Del Rio T."/>
            <person name="Tice H."/>
            <person name="Cheng J.F."/>
            <person name="Goodwin L."/>
            <person name="Tapia R."/>
            <person name="Pitluck S."/>
            <person name="Liolios K."/>
            <person name="Ivanova N."/>
            <person name="Mavromatis K."/>
            <person name="Mikhailova N."/>
            <person name="Pati A."/>
            <person name="Chen A."/>
            <person name="Palaniappan K."/>
            <person name="Brambilla E."/>
            <person name="Land M."/>
            <person name="Hauser L."/>
            <person name="Chang Y.J."/>
            <person name="Jeffries C.D."/>
            <person name="Brettin T."/>
            <person name="Detter J.C."/>
            <person name="Han C."/>
            <person name="Rohde M."/>
            <person name="Sikorski J."/>
            <person name="Woyke T."/>
            <person name="Bristow J."/>
            <person name="Eisen J.A."/>
            <person name="Markowitz V."/>
            <person name="Hugenholtz P."/>
            <person name="Kyrpides N.C."/>
            <person name="Klenk H.P."/>
        </authorList>
    </citation>
    <scope>NUCLEOTIDE SEQUENCE [LARGE SCALE GENOMIC DNA]</scope>
    <source>
        <strain evidence="2">DSM 17230 / JCM 13409 / AQ1.S1</strain>
    </source>
</reference>
<name>E0STA7_IGNAA</name>
<organism evidence="1 2">
    <name type="scientific">Ignisphaera aggregans (strain DSM 17230 / JCM 13409 / AQ1.S1)</name>
    <dbReference type="NCBI Taxonomy" id="583356"/>
    <lineage>
        <taxon>Archaea</taxon>
        <taxon>Thermoproteota</taxon>
        <taxon>Thermoprotei</taxon>
        <taxon>Desulfurococcales</taxon>
        <taxon>Desulfurococcaceae</taxon>
        <taxon>Ignisphaera</taxon>
    </lineage>
</organism>
<dbReference type="KEGG" id="iag:Igag_0756"/>
<accession>E0STA7</accession>